<dbReference type="PANTHER" id="PTHR15665:SF1">
    <property type="entry name" value="PROTEIN ASTEROID HOMOLOG 1"/>
    <property type="match status" value="1"/>
</dbReference>
<proteinExistence type="inferred from homology"/>
<dbReference type="SUPFAM" id="SSF88723">
    <property type="entry name" value="PIN domain-like"/>
    <property type="match status" value="1"/>
</dbReference>
<dbReference type="InterPro" id="IPR029060">
    <property type="entry name" value="PIN-like_dom_sf"/>
</dbReference>
<feature type="region of interest" description="Disordered" evidence="2">
    <location>
        <begin position="572"/>
        <end position="607"/>
    </location>
</feature>
<reference evidence="4 5" key="1">
    <citation type="submission" date="2016-03" db="EMBL/GenBank/DDBJ databases">
        <authorList>
            <person name="Ploux O."/>
        </authorList>
    </citation>
    <scope>NUCLEOTIDE SEQUENCE [LARGE SCALE GENOMIC DNA]</scope>
    <source>
        <strain evidence="4 5">UAMH 11012</strain>
    </source>
</reference>
<feature type="compositionally biased region" description="Basic residues" evidence="2">
    <location>
        <begin position="575"/>
        <end position="584"/>
    </location>
</feature>
<dbReference type="STRING" id="576137.A0A1L7XGF5"/>
<dbReference type="Gene3D" id="3.40.50.1010">
    <property type="entry name" value="5'-nuclease"/>
    <property type="match status" value="1"/>
</dbReference>
<dbReference type="OrthoDB" id="5297549at2759"/>
<dbReference type="AlphaFoldDB" id="A0A1L7XGF5"/>
<comment type="similarity">
    <text evidence="1">Belongs to the asteroid family.</text>
</comment>
<evidence type="ECO:0000256" key="1">
    <source>
        <dbReference type="ARBA" id="ARBA00007398"/>
    </source>
</evidence>
<keyword evidence="5" id="KW-1185">Reference proteome</keyword>
<name>A0A1L7XGF5_9HELO</name>
<dbReference type="InterPro" id="IPR026832">
    <property type="entry name" value="Asteroid"/>
</dbReference>
<evidence type="ECO:0000313" key="5">
    <source>
        <dbReference type="Proteomes" id="UP000184330"/>
    </source>
</evidence>
<feature type="domain" description="Asteroid" evidence="3">
    <location>
        <begin position="147"/>
        <end position="401"/>
    </location>
</feature>
<dbReference type="EMBL" id="FJOG01000025">
    <property type="protein sequence ID" value="CZR64088.1"/>
    <property type="molecule type" value="Genomic_DNA"/>
</dbReference>
<protein>
    <recommendedName>
        <fullName evidence="3">Asteroid domain-containing protein</fullName>
    </recommendedName>
</protein>
<gene>
    <name evidence="4" type="ORF">PAC_13985</name>
</gene>
<dbReference type="Pfam" id="PF12813">
    <property type="entry name" value="XPG_I_2"/>
    <property type="match status" value="1"/>
</dbReference>
<evidence type="ECO:0000313" key="4">
    <source>
        <dbReference type="EMBL" id="CZR64088.1"/>
    </source>
</evidence>
<accession>A0A1L7XGF5</accession>
<dbReference type="Proteomes" id="UP000184330">
    <property type="component" value="Unassembled WGS sequence"/>
</dbReference>
<dbReference type="PANTHER" id="PTHR15665">
    <property type="entry name" value="ASTEROID PROTEIN"/>
    <property type="match status" value="1"/>
</dbReference>
<evidence type="ECO:0000259" key="3">
    <source>
        <dbReference type="Pfam" id="PF12813"/>
    </source>
</evidence>
<sequence length="607" mass="67891">MGIRHLITFLEPYASVESLAGREVVIDGPAFAHHIFYLCLKATPDARNGFEAAPSYSVLVKTALAWLKGLQNSKAVIKKIYFDGFLPTTKFDTRIERLIDQTRRLTNFYKDKPVPCRATYPRIEDELDDVFCSTSIRSSLTGLPPLPFLVPAILEALGQSAEYGSITEVVPGEADLYCARYLKENRGLILTGDSDLLVHDLGPDGAVSFLRDIRPLSEASARELCCSHFYQPASIAKRLSLPDDHGMLSLAFEIVMDPFKKFPQLVKEAQTSKAITTNPKEFSDFIREYVPLSPLEQTLTESADVQSILRRLDPRISEFVLKFLARKHGPTELVITGDAPKLHIFLPFLLDCPIRTSAWESSTSVRQLAYGLMNLIISQEQTLSVFEHRKQSDKSDGRELQLQEISHIADECSALLTLLSDLRLKVPELNESQIWTALAIHQNIEWSNAHDKSSLITPFMQQFLRLEACGESGEFSWEAIQFFAELQASHYSSRVLKQTLSLVLAHGDVYPLQEPLQLLYDELQSLPDLTGFPSLSDASSAMRKMGNQEAMSAIRSIVDVLLPLPVVAAQTPSKAAKKKRKRASRASEPANTKKKPINNLFDLLDVE</sequence>
<dbReference type="InterPro" id="IPR039436">
    <property type="entry name" value="Asteroid_dom"/>
</dbReference>
<organism evidence="4 5">
    <name type="scientific">Phialocephala subalpina</name>
    <dbReference type="NCBI Taxonomy" id="576137"/>
    <lineage>
        <taxon>Eukaryota</taxon>
        <taxon>Fungi</taxon>
        <taxon>Dikarya</taxon>
        <taxon>Ascomycota</taxon>
        <taxon>Pezizomycotina</taxon>
        <taxon>Leotiomycetes</taxon>
        <taxon>Helotiales</taxon>
        <taxon>Mollisiaceae</taxon>
        <taxon>Phialocephala</taxon>
        <taxon>Phialocephala fortinii species complex</taxon>
    </lineage>
</organism>
<evidence type="ECO:0000256" key="2">
    <source>
        <dbReference type="SAM" id="MobiDB-lite"/>
    </source>
</evidence>